<name>A0A1R2AV08_9CILI</name>
<gene>
    <name evidence="2" type="ORF">SteCoe_34367</name>
</gene>
<dbReference type="Proteomes" id="UP000187209">
    <property type="component" value="Unassembled WGS sequence"/>
</dbReference>
<protein>
    <submittedName>
        <fullName evidence="2">Uncharacterized protein</fullName>
    </submittedName>
</protein>
<organism evidence="2 3">
    <name type="scientific">Stentor coeruleus</name>
    <dbReference type="NCBI Taxonomy" id="5963"/>
    <lineage>
        <taxon>Eukaryota</taxon>
        <taxon>Sar</taxon>
        <taxon>Alveolata</taxon>
        <taxon>Ciliophora</taxon>
        <taxon>Postciliodesmatophora</taxon>
        <taxon>Heterotrichea</taxon>
        <taxon>Heterotrichida</taxon>
        <taxon>Stentoridae</taxon>
        <taxon>Stentor</taxon>
    </lineage>
</organism>
<dbReference type="AlphaFoldDB" id="A0A1R2AV08"/>
<dbReference type="EMBL" id="MPUH01001362">
    <property type="protein sequence ID" value="OMJ68240.1"/>
    <property type="molecule type" value="Genomic_DNA"/>
</dbReference>
<dbReference type="PANTHER" id="PTHR37028">
    <property type="entry name" value="UNNAMED PRODUCT-RELATED"/>
    <property type="match status" value="1"/>
</dbReference>
<evidence type="ECO:0000313" key="2">
    <source>
        <dbReference type="EMBL" id="OMJ68240.1"/>
    </source>
</evidence>
<dbReference type="OrthoDB" id="439158at2759"/>
<evidence type="ECO:0000256" key="1">
    <source>
        <dbReference type="SAM" id="MobiDB-lite"/>
    </source>
</evidence>
<accession>A0A1R2AV08</accession>
<keyword evidence="3" id="KW-1185">Reference proteome</keyword>
<evidence type="ECO:0000313" key="3">
    <source>
        <dbReference type="Proteomes" id="UP000187209"/>
    </source>
</evidence>
<sequence length="534" mass="62745">MYDNEIYTLKLDFFNTKPTKKKLVLNETHKMLKNPSFTELNKMINEYPQSPPDISVYIRPTSAITKKSQVTSSTSRERCARTPEDYLKECTFRPKISQPINPENKNVPFEKKLQILSKSKRDIIEKREKEKLKKEIEEAASFPYTPEISNYNFKSKIPLEKRILQQVNKYDEREKLKRQQDIEKEKECTFHPKISKKSNEKTLPFHERIDQIQIEKLRNYGKLRQKHEIDMSFKPQINDHSRALSTKRKTSTDIGSESTKKCISHTESSKELQFSDISPLRLPTKEYHNHNDFLNRQDQHINRKNTNIKHRQQAEDNSLNFTPLINKQSSIIVDTTSSPKTIISKMRQMSDSNLFKLQKQKEIREAFYAKFSFIPEINQVSQKIGRNSSIEMLTENSCKKKIIDKKIEDINEDMIGNCTFSPEVNVKKQFKYVKSGYSQNVEVMKKIHEEVCQKKQKNDEIKFAKDFEEIKNCSFKPEVNKSPMKNEKKVQVKGIERYLELKQMANNANSDKEIKSVRAVKYSGSNKKSDVTTR</sequence>
<dbReference type="PANTHER" id="PTHR37028:SF4">
    <property type="entry name" value="ALMS MOTIF DOMAIN-CONTAINING PROTEIN"/>
    <property type="match status" value="1"/>
</dbReference>
<proteinExistence type="predicted"/>
<reference evidence="2 3" key="1">
    <citation type="submission" date="2016-11" db="EMBL/GenBank/DDBJ databases">
        <title>The macronuclear genome of Stentor coeruleus: a giant cell with tiny introns.</title>
        <authorList>
            <person name="Slabodnick M."/>
            <person name="Ruby J.G."/>
            <person name="Reiff S.B."/>
            <person name="Swart E.C."/>
            <person name="Gosai S."/>
            <person name="Prabakaran S."/>
            <person name="Witkowska E."/>
            <person name="Larue G.E."/>
            <person name="Fisher S."/>
            <person name="Freeman R.M."/>
            <person name="Gunawardena J."/>
            <person name="Chu W."/>
            <person name="Stover N.A."/>
            <person name="Gregory B.D."/>
            <person name="Nowacki M."/>
            <person name="Derisi J."/>
            <person name="Roy S.W."/>
            <person name="Marshall W.F."/>
            <person name="Sood P."/>
        </authorList>
    </citation>
    <scope>NUCLEOTIDE SEQUENCE [LARGE SCALE GENOMIC DNA]</scope>
    <source>
        <strain evidence="2">WM001</strain>
    </source>
</reference>
<comment type="caution">
    <text evidence="2">The sequence shown here is derived from an EMBL/GenBank/DDBJ whole genome shotgun (WGS) entry which is preliminary data.</text>
</comment>
<feature type="region of interest" description="Disordered" evidence="1">
    <location>
        <begin position="243"/>
        <end position="262"/>
    </location>
</feature>